<dbReference type="AlphaFoldDB" id="E0I3C1"/>
<gene>
    <name evidence="1" type="ORF">PaecuDRAFT_0296</name>
</gene>
<protein>
    <recommendedName>
        <fullName evidence="3">DUF3907 domain-containing protein</fullName>
    </recommendedName>
</protein>
<evidence type="ECO:0008006" key="3">
    <source>
        <dbReference type="Google" id="ProtNLM"/>
    </source>
</evidence>
<organism evidence="1 2">
    <name type="scientific">Paenibacillus curdlanolyticus YK9</name>
    <dbReference type="NCBI Taxonomy" id="717606"/>
    <lineage>
        <taxon>Bacteria</taxon>
        <taxon>Bacillati</taxon>
        <taxon>Bacillota</taxon>
        <taxon>Bacilli</taxon>
        <taxon>Bacillales</taxon>
        <taxon>Paenibacillaceae</taxon>
        <taxon>Paenibacillus</taxon>
    </lineage>
</organism>
<reference evidence="1 2" key="1">
    <citation type="submission" date="2010-07" db="EMBL/GenBank/DDBJ databases">
        <title>The draft genome of Paenibacillus curdlanolyticus YK9.</title>
        <authorList>
            <consortium name="US DOE Joint Genome Institute (JGI-PGF)"/>
            <person name="Lucas S."/>
            <person name="Copeland A."/>
            <person name="Lapidus A."/>
            <person name="Cheng J.-F."/>
            <person name="Bruce D."/>
            <person name="Goodwin L."/>
            <person name="Pitluck S."/>
            <person name="Land M.L."/>
            <person name="Hauser L."/>
            <person name="Chang Y.-J."/>
            <person name="Jeffries C."/>
            <person name="Anderson I.J."/>
            <person name="Johnson E."/>
            <person name="Loganathan U."/>
            <person name="Mulhopadhyay B."/>
            <person name="Kyrpides N."/>
            <person name="Woyke T.J."/>
        </authorList>
    </citation>
    <scope>NUCLEOTIDE SEQUENCE [LARGE SCALE GENOMIC DNA]</scope>
    <source>
        <strain evidence="1 2">YK9</strain>
    </source>
</reference>
<dbReference type="EMBL" id="AEDD01000001">
    <property type="protein sequence ID" value="EFM12785.1"/>
    <property type="molecule type" value="Genomic_DNA"/>
</dbReference>
<dbReference type="Proteomes" id="UP000005387">
    <property type="component" value="Unassembled WGS sequence"/>
</dbReference>
<evidence type="ECO:0000313" key="1">
    <source>
        <dbReference type="EMBL" id="EFM12785.1"/>
    </source>
</evidence>
<keyword evidence="2" id="KW-1185">Reference proteome</keyword>
<sequence>MKSEQYHYRFVYGTIRKIKIFLFCIKKGDQLTMPSTNIKSLSESTHSKLKEAIVQLESFLNEHAVPQLLNGEQNEEAALFYRGLLADLRHLLVFSETVYEKIGIVLRRPNFDTEAAERSLYDAYHQAVAAFFYPKNECYSEDGRYAYTGQDAIRFRFKPIRPAREIVLAVSKVYEELRDDLSYYENDYMTQRRMQGQK</sequence>
<proteinExistence type="predicted"/>
<accession>E0I3C1</accession>
<evidence type="ECO:0000313" key="2">
    <source>
        <dbReference type="Proteomes" id="UP000005387"/>
    </source>
</evidence>
<dbReference type="STRING" id="717606.PaecuDRAFT_0296"/>
<name>E0I3C1_9BACL</name>
<dbReference type="Pfam" id="PF13047">
    <property type="entry name" value="DUF3907"/>
    <property type="match status" value="1"/>
</dbReference>
<dbReference type="InterPro" id="IPR025013">
    <property type="entry name" value="DUF3907"/>
</dbReference>
<dbReference type="eggNOG" id="ENOG5030A29">
    <property type="taxonomic scope" value="Bacteria"/>
</dbReference>